<reference evidence="2 3" key="1">
    <citation type="submission" date="2021-06" db="EMBL/GenBank/DDBJ databases">
        <authorList>
            <person name="Palmer J.M."/>
        </authorList>
    </citation>
    <scope>NUCLEOTIDE SEQUENCE [LARGE SCALE GENOMIC DNA]</scope>
    <source>
        <strain evidence="2 3">XC_2019</strain>
        <tissue evidence="2">Muscle</tissue>
    </source>
</reference>
<proteinExistence type="predicted"/>
<accession>A0ABV0QV09</accession>
<organism evidence="2 3">
    <name type="scientific">Xenoophorus captivus</name>
    <dbReference type="NCBI Taxonomy" id="1517983"/>
    <lineage>
        <taxon>Eukaryota</taxon>
        <taxon>Metazoa</taxon>
        <taxon>Chordata</taxon>
        <taxon>Craniata</taxon>
        <taxon>Vertebrata</taxon>
        <taxon>Euteleostomi</taxon>
        <taxon>Actinopterygii</taxon>
        <taxon>Neopterygii</taxon>
        <taxon>Teleostei</taxon>
        <taxon>Neoteleostei</taxon>
        <taxon>Acanthomorphata</taxon>
        <taxon>Ovalentaria</taxon>
        <taxon>Atherinomorphae</taxon>
        <taxon>Cyprinodontiformes</taxon>
        <taxon>Goodeidae</taxon>
        <taxon>Xenoophorus</taxon>
    </lineage>
</organism>
<name>A0ABV0QV09_9TELE</name>
<sequence length="135" mass="14979">MSNHIEYTAADFYERLLSGKMMFLYFKQQVSPTISLFLVELEKSAEALQDYGVLVGKVTVFFFIMCSPSVVSVSIKMGVVDCGEWTDLCAAQPGTAVPFQPITAFPSVLLIRPQQSAQHYGGLLTGEALHRFIMM</sequence>
<gene>
    <name evidence="2" type="ORF">XENOCAPTIV_008109</name>
</gene>
<evidence type="ECO:0000313" key="2">
    <source>
        <dbReference type="EMBL" id="MEQ2199317.1"/>
    </source>
</evidence>
<dbReference type="InterPro" id="IPR057639">
    <property type="entry name" value="TXNDC16_N"/>
</dbReference>
<keyword evidence="3" id="KW-1185">Reference proteome</keyword>
<evidence type="ECO:0000313" key="3">
    <source>
        <dbReference type="Proteomes" id="UP001434883"/>
    </source>
</evidence>
<comment type="caution">
    <text evidence="2">The sequence shown here is derived from an EMBL/GenBank/DDBJ whole genome shotgun (WGS) entry which is preliminary data.</text>
</comment>
<dbReference type="Gene3D" id="3.40.30.10">
    <property type="entry name" value="Glutaredoxin"/>
    <property type="match status" value="1"/>
</dbReference>
<dbReference type="InterPro" id="IPR036249">
    <property type="entry name" value="Thioredoxin-like_sf"/>
</dbReference>
<dbReference type="Pfam" id="PF24508">
    <property type="entry name" value="TXNDC16_N"/>
    <property type="match status" value="1"/>
</dbReference>
<evidence type="ECO:0000259" key="1">
    <source>
        <dbReference type="Pfam" id="PF24508"/>
    </source>
</evidence>
<feature type="domain" description="TXNDC16 N-terminal" evidence="1">
    <location>
        <begin position="3"/>
        <end position="59"/>
    </location>
</feature>
<dbReference type="EMBL" id="JAHRIN010025228">
    <property type="protein sequence ID" value="MEQ2199317.1"/>
    <property type="molecule type" value="Genomic_DNA"/>
</dbReference>
<dbReference type="SUPFAM" id="SSF52833">
    <property type="entry name" value="Thioredoxin-like"/>
    <property type="match status" value="1"/>
</dbReference>
<protein>
    <recommendedName>
        <fullName evidence="1">TXNDC16 N-terminal domain-containing protein</fullName>
    </recommendedName>
</protein>
<dbReference type="Proteomes" id="UP001434883">
    <property type="component" value="Unassembled WGS sequence"/>
</dbReference>